<dbReference type="InterPro" id="IPR029069">
    <property type="entry name" value="HotDog_dom_sf"/>
</dbReference>
<dbReference type="OrthoDB" id="3467114at2"/>
<protein>
    <submittedName>
        <fullName evidence="2">Putative thioesterase family domain protein</fullName>
    </submittedName>
</protein>
<dbReference type="EMBL" id="BHYM01000089">
    <property type="protein sequence ID" value="GCE44244.1"/>
    <property type="molecule type" value="Genomic_DNA"/>
</dbReference>
<accession>A0A402CKW8</accession>
<dbReference type="Proteomes" id="UP000287519">
    <property type="component" value="Unassembled WGS sequence"/>
</dbReference>
<dbReference type="RefSeq" id="WP_124395858.1">
    <property type="nucleotide sequence ID" value="NZ_BHYM01000089.1"/>
</dbReference>
<evidence type="ECO:0000256" key="1">
    <source>
        <dbReference type="SAM" id="MobiDB-lite"/>
    </source>
</evidence>
<dbReference type="SUPFAM" id="SSF54637">
    <property type="entry name" value="Thioesterase/thiol ester dehydrase-isomerase"/>
    <property type="match status" value="1"/>
</dbReference>
<name>A0A402CKW8_RHOWR</name>
<sequence length="157" mass="17358">MTAAPAGGYRASGTHHTRVEWIDTDAAGIYHNSTAVRFVEAAEATMMAEHGLHDYFPHAPRVRYEVDFESPLRFGQPITTSVEIEHLGTASMRIQFEIWGEATDGRPRRRAASGSYTTVHISGDHSGDGATSSPWPTEWVTALTRPPRQHQSASRQE</sequence>
<gene>
    <name evidence="2" type="ORF">Rhow_008542</name>
</gene>
<dbReference type="AlphaFoldDB" id="A0A402CKW8"/>
<reference evidence="2 3" key="1">
    <citation type="submission" date="2018-11" db="EMBL/GenBank/DDBJ databases">
        <title>Microbial catabolism of amino acid.</title>
        <authorList>
            <person name="Hibi M."/>
            <person name="Ogawa J."/>
        </authorList>
    </citation>
    <scope>NUCLEOTIDE SEQUENCE [LARGE SCALE GENOMIC DNA]</scope>
    <source>
        <strain evidence="2 3">C31-06</strain>
    </source>
</reference>
<evidence type="ECO:0000313" key="2">
    <source>
        <dbReference type="EMBL" id="GCE44244.1"/>
    </source>
</evidence>
<comment type="caution">
    <text evidence="2">The sequence shown here is derived from an EMBL/GenBank/DDBJ whole genome shotgun (WGS) entry which is preliminary data.</text>
</comment>
<proteinExistence type="predicted"/>
<feature type="region of interest" description="Disordered" evidence="1">
    <location>
        <begin position="105"/>
        <end position="157"/>
    </location>
</feature>
<evidence type="ECO:0000313" key="3">
    <source>
        <dbReference type="Proteomes" id="UP000287519"/>
    </source>
</evidence>
<dbReference type="CDD" id="cd00586">
    <property type="entry name" value="4HBT"/>
    <property type="match status" value="1"/>
</dbReference>
<organism evidence="2 3">
    <name type="scientific">Rhodococcus wratislaviensis</name>
    <name type="common">Tsukamurella wratislaviensis</name>
    <dbReference type="NCBI Taxonomy" id="44752"/>
    <lineage>
        <taxon>Bacteria</taxon>
        <taxon>Bacillati</taxon>
        <taxon>Actinomycetota</taxon>
        <taxon>Actinomycetes</taxon>
        <taxon>Mycobacteriales</taxon>
        <taxon>Nocardiaceae</taxon>
        <taxon>Rhodococcus</taxon>
    </lineage>
</organism>
<dbReference type="Gene3D" id="3.10.129.10">
    <property type="entry name" value="Hotdog Thioesterase"/>
    <property type="match status" value="1"/>
</dbReference>
<dbReference type="Pfam" id="PF13279">
    <property type="entry name" value="4HBT_2"/>
    <property type="match status" value="1"/>
</dbReference>
<keyword evidence="3" id="KW-1185">Reference proteome</keyword>